<comment type="caution">
    <text evidence="8">The sequence shown here is derived from an EMBL/GenBank/DDBJ whole genome shotgun (WGS) entry which is preliminary data.</text>
</comment>
<evidence type="ECO:0000256" key="1">
    <source>
        <dbReference type="ARBA" id="ARBA00008857"/>
    </source>
</evidence>
<dbReference type="Proteomes" id="UP000214720">
    <property type="component" value="Unassembled WGS sequence"/>
</dbReference>
<feature type="region of interest" description="Disordered" evidence="6">
    <location>
        <begin position="151"/>
        <end position="173"/>
    </location>
</feature>
<feature type="domain" description="DUF6538" evidence="7">
    <location>
        <begin position="3"/>
        <end position="62"/>
    </location>
</feature>
<organism evidence="8 9">
    <name type="scientific">Caballeronia sordidicola</name>
    <name type="common">Burkholderia sordidicola</name>
    <dbReference type="NCBI Taxonomy" id="196367"/>
    <lineage>
        <taxon>Bacteria</taxon>
        <taxon>Pseudomonadati</taxon>
        <taxon>Pseudomonadota</taxon>
        <taxon>Betaproteobacteria</taxon>
        <taxon>Burkholderiales</taxon>
        <taxon>Burkholderiaceae</taxon>
        <taxon>Caballeronia</taxon>
    </lineage>
</organism>
<dbReference type="Gene3D" id="1.10.443.10">
    <property type="entry name" value="Intergrase catalytic core"/>
    <property type="match status" value="1"/>
</dbReference>
<dbReference type="Gene3D" id="1.10.150.130">
    <property type="match status" value="1"/>
</dbReference>
<dbReference type="InterPro" id="IPR010998">
    <property type="entry name" value="Integrase_recombinase_N"/>
</dbReference>
<dbReference type="InterPro" id="IPR050090">
    <property type="entry name" value="Tyrosine_recombinase_XerCD"/>
</dbReference>
<evidence type="ECO:0000256" key="5">
    <source>
        <dbReference type="SAM" id="Coils"/>
    </source>
</evidence>
<keyword evidence="5" id="KW-0175">Coiled coil</keyword>
<protein>
    <submittedName>
        <fullName evidence="8">Integrase</fullName>
    </submittedName>
</protein>
<dbReference type="GO" id="GO:0015074">
    <property type="term" value="P:DNA integration"/>
    <property type="evidence" value="ECO:0007669"/>
    <property type="project" value="UniProtKB-KW"/>
</dbReference>
<evidence type="ECO:0000256" key="4">
    <source>
        <dbReference type="ARBA" id="ARBA00023172"/>
    </source>
</evidence>
<dbReference type="PANTHER" id="PTHR30349:SF41">
    <property type="entry name" value="INTEGRASE_RECOMBINASE PROTEIN MJ0367-RELATED"/>
    <property type="match status" value="1"/>
</dbReference>
<comment type="similarity">
    <text evidence="1">Belongs to the 'phage' integrase family.</text>
</comment>
<dbReference type="OrthoDB" id="9784724at2"/>
<dbReference type="InterPro" id="IPR013762">
    <property type="entry name" value="Integrase-like_cat_sf"/>
</dbReference>
<evidence type="ECO:0000256" key="2">
    <source>
        <dbReference type="ARBA" id="ARBA00022908"/>
    </source>
</evidence>
<evidence type="ECO:0000256" key="3">
    <source>
        <dbReference type="ARBA" id="ARBA00023125"/>
    </source>
</evidence>
<feature type="coiled-coil region" evidence="5">
    <location>
        <begin position="120"/>
        <end position="147"/>
    </location>
</feature>
<dbReference type="InterPro" id="IPR011010">
    <property type="entry name" value="DNA_brk_join_enz"/>
</dbReference>
<evidence type="ECO:0000256" key="6">
    <source>
        <dbReference type="SAM" id="MobiDB-lite"/>
    </source>
</evidence>
<dbReference type="RefSeq" id="WP_089162505.1">
    <property type="nucleotide sequence ID" value="NZ_MTHB01000128.1"/>
</dbReference>
<dbReference type="PANTHER" id="PTHR30349">
    <property type="entry name" value="PHAGE INTEGRASE-RELATED"/>
    <property type="match status" value="1"/>
</dbReference>
<keyword evidence="2" id="KW-0229">DNA integration</keyword>
<dbReference type="InterPro" id="IPR046668">
    <property type="entry name" value="DUF6538"/>
</dbReference>
<keyword evidence="3" id="KW-0238">DNA-binding</keyword>
<proteinExistence type="inferred from homology"/>
<reference evidence="9" key="1">
    <citation type="submission" date="2017-01" db="EMBL/GenBank/DDBJ databases">
        <title>Genome Analysis of Deinococcus marmoris KOPRI26562.</title>
        <authorList>
            <person name="Kim J.H."/>
            <person name="Oh H.-M."/>
        </authorList>
    </citation>
    <scope>NUCLEOTIDE SEQUENCE [LARGE SCALE GENOMIC DNA]</scope>
    <source>
        <strain evidence="9">PAMC 26633</strain>
    </source>
</reference>
<evidence type="ECO:0000313" key="8">
    <source>
        <dbReference type="EMBL" id="OXC76291.1"/>
    </source>
</evidence>
<evidence type="ECO:0000259" key="7">
    <source>
        <dbReference type="Pfam" id="PF20172"/>
    </source>
</evidence>
<dbReference type="GO" id="GO:0006310">
    <property type="term" value="P:DNA recombination"/>
    <property type="evidence" value="ECO:0007669"/>
    <property type="project" value="UniProtKB-KW"/>
</dbReference>
<dbReference type="Pfam" id="PF20172">
    <property type="entry name" value="DUF6538"/>
    <property type="match status" value="1"/>
</dbReference>
<accession>A0A226WYM5</accession>
<dbReference type="AlphaFoldDB" id="A0A226WYM5"/>
<dbReference type="GO" id="GO:0003677">
    <property type="term" value="F:DNA binding"/>
    <property type="evidence" value="ECO:0007669"/>
    <property type="project" value="UniProtKB-KW"/>
</dbReference>
<dbReference type="EMBL" id="MTHB01000128">
    <property type="protein sequence ID" value="OXC76291.1"/>
    <property type="molecule type" value="Genomic_DNA"/>
</dbReference>
<evidence type="ECO:0000313" key="9">
    <source>
        <dbReference type="Proteomes" id="UP000214720"/>
    </source>
</evidence>
<name>A0A226WYM5_CABSO</name>
<sequence length="501" mass="55717">MEYVIRRGGTYHYRRRIPADLVAAYGGKKEFQKALGTADYKEARTLRPHVDVEFNNLLAGLRAEMAIPVAETDPVVLNAETWNPYKPIAFSSEAERLRFEAALESMAGSDSEVAAMLADIRSEGRKLDKQRRRKEEMKDAIRAVLEEQRVSLAPSQPVQQPPEPVPATSVAKASSKPVDSLSALVPIWIKSRDPGKAAIATMHATVERFEVSAGKHAPRFYKRPHVNKFRDDLQATGLAPATLRSRVGMLRALFSAAMNNDPPLVDANPCQGVKTDLGNVAKTARLPFERADIVAIMGSPVFSAGARPKGGAGEASYWLPLLAMYTGCRMEELGQLSPKDIKHDHYRDRDDKEQPVSVIYITDDGENQGLKNYASRRRIPVHNDLVKLGFIEYVANQKGARLFPLLRADNQGRETARFSYWFGTYLRGVCKITDKRKTFHSFRHMFIDTMREVGVEEATSQALTGHTSGDISRNYGGAFHPLRPLVEAMAKYKLPGVKLPG</sequence>
<dbReference type="CDD" id="cd01184">
    <property type="entry name" value="INT_C_like_1"/>
    <property type="match status" value="1"/>
</dbReference>
<dbReference type="SUPFAM" id="SSF56349">
    <property type="entry name" value="DNA breaking-rejoining enzymes"/>
    <property type="match status" value="1"/>
</dbReference>
<keyword evidence="4" id="KW-0233">DNA recombination</keyword>
<gene>
    <name evidence="8" type="ORF">BSU04_22615</name>
</gene>